<reference evidence="1 2" key="1">
    <citation type="submission" date="2019-08" db="EMBL/GenBank/DDBJ databases">
        <title>Whole genome of Aphis craccivora.</title>
        <authorList>
            <person name="Voronova N.V."/>
            <person name="Shulinski R.S."/>
            <person name="Bandarenka Y.V."/>
            <person name="Zhorov D.G."/>
            <person name="Warner D."/>
        </authorList>
    </citation>
    <scope>NUCLEOTIDE SEQUENCE [LARGE SCALE GENOMIC DNA]</scope>
    <source>
        <strain evidence="1">180601</strain>
        <tissue evidence="1">Whole Body</tissue>
    </source>
</reference>
<dbReference type="AlphaFoldDB" id="A0A6G0Z808"/>
<keyword evidence="2" id="KW-1185">Reference proteome</keyword>
<comment type="caution">
    <text evidence="1">The sequence shown here is derived from an EMBL/GenBank/DDBJ whole genome shotgun (WGS) entry which is preliminary data.</text>
</comment>
<keyword evidence="1" id="KW-0808">Transferase</keyword>
<keyword evidence="1" id="KW-0548">Nucleotidyltransferase</keyword>
<organism evidence="1 2">
    <name type="scientific">Aphis craccivora</name>
    <name type="common">Cowpea aphid</name>
    <dbReference type="NCBI Taxonomy" id="307492"/>
    <lineage>
        <taxon>Eukaryota</taxon>
        <taxon>Metazoa</taxon>
        <taxon>Ecdysozoa</taxon>
        <taxon>Arthropoda</taxon>
        <taxon>Hexapoda</taxon>
        <taxon>Insecta</taxon>
        <taxon>Pterygota</taxon>
        <taxon>Neoptera</taxon>
        <taxon>Paraneoptera</taxon>
        <taxon>Hemiptera</taxon>
        <taxon>Sternorrhyncha</taxon>
        <taxon>Aphidomorpha</taxon>
        <taxon>Aphidoidea</taxon>
        <taxon>Aphididae</taxon>
        <taxon>Aphidini</taxon>
        <taxon>Aphis</taxon>
        <taxon>Aphis</taxon>
    </lineage>
</organism>
<dbReference type="GO" id="GO:0003964">
    <property type="term" value="F:RNA-directed DNA polymerase activity"/>
    <property type="evidence" value="ECO:0007669"/>
    <property type="project" value="UniProtKB-KW"/>
</dbReference>
<evidence type="ECO:0000313" key="1">
    <source>
        <dbReference type="EMBL" id="KAF0766621.1"/>
    </source>
</evidence>
<dbReference type="EMBL" id="VUJU01001150">
    <property type="protein sequence ID" value="KAF0766621.1"/>
    <property type="molecule type" value="Genomic_DNA"/>
</dbReference>
<gene>
    <name evidence="1" type="ORF">FWK35_00002187</name>
</gene>
<keyword evidence="1" id="KW-0695">RNA-directed DNA polymerase</keyword>
<evidence type="ECO:0000313" key="2">
    <source>
        <dbReference type="Proteomes" id="UP000478052"/>
    </source>
</evidence>
<proteinExistence type="predicted"/>
<name>A0A6G0Z808_APHCR</name>
<sequence length="227" mass="26908">MVCRFKIVYYEFLNFYEICRKRENLQYKSVDEIFLFLMIKIEMLVHYEIDLHLGDAVINQSIQKINIPIWYYGIQIWGSSKPSNVRTIQAFHTHSNPIIKQLSSKEIPGNPSRRLKSGVRQLRRIWDTTLYSIHLLHRYQKVFYLASSALLYCEAIKNILNKWSNIIFHFAMSNNLSSRCNTQIVLISYYTRLYDNIFKNQSAQLTYTIYNIEISIGAIDVYPFPIP</sequence>
<accession>A0A6G0Z808</accession>
<dbReference type="Proteomes" id="UP000478052">
    <property type="component" value="Unassembled WGS sequence"/>
</dbReference>
<protein>
    <submittedName>
        <fullName evidence="1">Putative RNA-directed DNA polymerase</fullName>
    </submittedName>
</protein>